<keyword evidence="4" id="KW-1185">Reference proteome</keyword>
<protein>
    <recommendedName>
        <fullName evidence="2">Nose resistant-to-fluoxetine protein N-terminal domain-containing protein</fullName>
    </recommendedName>
</protein>
<organism evidence="3 4">
    <name type="scientific">Paralvinella palmiformis</name>
    <dbReference type="NCBI Taxonomy" id="53620"/>
    <lineage>
        <taxon>Eukaryota</taxon>
        <taxon>Metazoa</taxon>
        <taxon>Spiralia</taxon>
        <taxon>Lophotrochozoa</taxon>
        <taxon>Annelida</taxon>
        <taxon>Polychaeta</taxon>
        <taxon>Sedentaria</taxon>
        <taxon>Canalipalpata</taxon>
        <taxon>Terebellida</taxon>
        <taxon>Terebelliformia</taxon>
        <taxon>Alvinellidae</taxon>
        <taxon>Paralvinella</taxon>
    </lineage>
</organism>
<feature type="signal peptide" evidence="1">
    <location>
        <begin position="1"/>
        <end position="28"/>
    </location>
</feature>
<evidence type="ECO:0000313" key="3">
    <source>
        <dbReference type="EMBL" id="KAK2164774.1"/>
    </source>
</evidence>
<accession>A0AAD9K4T0</accession>
<dbReference type="InterPro" id="IPR006621">
    <property type="entry name" value="Nose-resist-to-fluoxetine_N"/>
</dbReference>
<dbReference type="Proteomes" id="UP001208570">
    <property type="component" value="Unassembled WGS sequence"/>
</dbReference>
<evidence type="ECO:0000313" key="4">
    <source>
        <dbReference type="Proteomes" id="UP001208570"/>
    </source>
</evidence>
<reference evidence="3" key="1">
    <citation type="journal article" date="2023" name="Mol. Biol. Evol.">
        <title>Third-Generation Sequencing Reveals the Adaptive Role of the Epigenome in Three Deep-Sea Polychaetes.</title>
        <authorList>
            <person name="Perez M."/>
            <person name="Aroh O."/>
            <person name="Sun Y."/>
            <person name="Lan Y."/>
            <person name="Juniper S.K."/>
            <person name="Young C.R."/>
            <person name="Angers B."/>
            <person name="Qian P.Y."/>
        </authorList>
    </citation>
    <scope>NUCLEOTIDE SEQUENCE</scope>
    <source>
        <strain evidence="3">P08H-3</strain>
    </source>
</reference>
<dbReference type="InterPro" id="IPR052728">
    <property type="entry name" value="O2_lipid_transport_reg"/>
</dbReference>
<dbReference type="PANTHER" id="PTHR11161">
    <property type="entry name" value="O-ACYLTRANSFERASE"/>
    <property type="match status" value="1"/>
</dbReference>
<comment type="caution">
    <text evidence="3">The sequence shown here is derived from an EMBL/GenBank/DDBJ whole genome shotgun (WGS) entry which is preliminary data.</text>
</comment>
<dbReference type="AlphaFoldDB" id="A0AAD9K4T0"/>
<feature type="chain" id="PRO_5042247308" description="Nose resistant-to-fluoxetine protein N-terminal domain-containing protein" evidence="1">
    <location>
        <begin position="29"/>
        <end position="210"/>
    </location>
</feature>
<sequence length="210" mass="22656">MGRLLQWILSNYALAALLMLAPESPVCGQNIPAFPQMIQPILDHAIHRTDIAESLLRVFTTMRGPAGIFDSLAFRHNMSVVGSGTGRPSYDSSPTVEDYGPTCKEHLSMLFKGITERKMWALKFADAVGKLPNDVLQGDLLWYGGFSSCRGISVPSLDANSSHILYQGQYCLAQIGNKTAATPTNTLTAALQLGVCMPSTCNETDTGVTS</sequence>
<dbReference type="EMBL" id="JAODUP010000059">
    <property type="protein sequence ID" value="KAK2164774.1"/>
    <property type="molecule type" value="Genomic_DNA"/>
</dbReference>
<name>A0AAD9K4T0_9ANNE</name>
<dbReference type="SMART" id="SM00703">
    <property type="entry name" value="NRF"/>
    <property type="match status" value="1"/>
</dbReference>
<evidence type="ECO:0000256" key="1">
    <source>
        <dbReference type="SAM" id="SignalP"/>
    </source>
</evidence>
<proteinExistence type="predicted"/>
<dbReference type="Pfam" id="PF20146">
    <property type="entry name" value="NRF"/>
    <property type="match status" value="1"/>
</dbReference>
<feature type="domain" description="Nose resistant-to-fluoxetine protein N-terminal" evidence="2">
    <location>
        <begin position="100"/>
        <end position="210"/>
    </location>
</feature>
<gene>
    <name evidence="3" type="ORF">LSH36_59g08024</name>
</gene>
<dbReference type="PANTHER" id="PTHR11161:SF0">
    <property type="entry name" value="O-ACYLTRANSFERASE LIKE PROTEIN"/>
    <property type="match status" value="1"/>
</dbReference>
<keyword evidence="1" id="KW-0732">Signal</keyword>
<evidence type="ECO:0000259" key="2">
    <source>
        <dbReference type="SMART" id="SM00703"/>
    </source>
</evidence>